<dbReference type="Proteomes" id="UP000675920">
    <property type="component" value="Unplaced"/>
</dbReference>
<dbReference type="NCBIfam" id="TIGR02548">
    <property type="entry name" value="casB_cse2"/>
    <property type="match status" value="1"/>
</dbReference>
<evidence type="ECO:0000313" key="2">
    <source>
        <dbReference type="RefSeq" id="WP_051379049.1"/>
    </source>
</evidence>
<proteinExistence type="predicted"/>
<accession>A0A8B6XA71</accession>
<dbReference type="InterPro" id="IPR038287">
    <property type="entry name" value="Cse2_sf"/>
</dbReference>
<name>A0A8B6XA71_9BURK</name>
<dbReference type="RefSeq" id="WP_051379049.1">
    <property type="nucleotide sequence ID" value="NZ_KI519499.1"/>
</dbReference>
<dbReference type="OrthoDB" id="333835at2"/>
<reference evidence="2" key="2">
    <citation type="journal article" date="2008" name="Science">
        <title>Small CRISPR RNAs guide antiviral defense in prokaryotes.</title>
        <authorList>
            <person name="Brouns S.J."/>
            <person name="Jore M.M."/>
            <person name="Lundgren M."/>
            <person name="Westra E.R."/>
            <person name="Slijkhuis R.J."/>
            <person name="Snijders A.P."/>
            <person name="Dickman M.J."/>
            <person name="Makarova K.S."/>
            <person name="Koonin E.V."/>
            <person name="van der Oost J."/>
        </authorList>
    </citation>
    <scope>NUCLEOTIDE SEQUENCE</scope>
</reference>
<gene>
    <name evidence="2" type="primary">casB</name>
    <name evidence="2" type="synonym">cse2</name>
</gene>
<evidence type="ECO:0000313" key="1">
    <source>
        <dbReference type="Proteomes" id="UP000675920"/>
    </source>
</evidence>
<reference evidence="2" key="1">
    <citation type="journal article" date="2005" name="PLoS Comput. Biol.">
        <title>A guild of 45 CRISPR-associated (Cas) protein families and multiple CRISPR/Cas subtypes exist in prokaryotic genomes.</title>
        <authorList>
            <person name="Haft D.H."/>
            <person name="Selengut J."/>
            <person name="Mongodin E.F."/>
            <person name="Nelson K.E."/>
        </authorList>
    </citation>
    <scope>NUCLEOTIDE SEQUENCE</scope>
</reference>
<sequence length="178" mass="19578">MSKPPRLLRGEGPGKVLFDWWTQLSASDVSGSLRADRAVLRRAASLTAVALTPAFVRVLRRMEAALAEGDSWNEHDRDRIAAAIGLAAHVATSVDGLSLPEAASRRPDGVDRNPVSDLRFARLLDSPDLDALFVGLRRALPLIGDTVDVMSLANDLYRWGDPVRKAWAYQYDWKQSGE</sequence>
<dbReference type="CDD" id="cd09731">
    <property type="entry name" value="Cse2_I-E"/>
    <property type="match status" value="1"/>
</dbReference>
<protein>
    <submittedName>
        <fullName evidence="2">Type I-E CRISPR-associated protein Cse2/CasB</fullName>
    </submittedName>
</protein>
<keyword evidence="1" id="KW-1185">Reference proteome</keyword>
<dbReference type="Gene3D" id="1.10.520.40">
    <property type="entry name" value="CRISPR-associated protein Cse2"/>
    <property type="match status" value="1"/>
</dbReference>
<dbReference type="Pfam" id="PF09485">
    <property type="entry name" value="CRISPR_Cse2"/>
    <property type="match status" value="1"/>
</dbReference>
<reference evidence="2" key="3">
    <citation type="submission" date="2025-08" db="UniProtKB">
        <authorList>
            <consortium name="RefSeq"/>
        </authorList>
    </citation>
    <scope>IDENTIFICATION</scope>
</reference>
<dbReference type="InterPro" id="IPR013382">
    <property type="entry name" value="CRISPR-assoc_prot_Cse2"/>
</dbReference>
<organism evidence="1 2">
    <name type="scientific">Derxia gummosa DSM 723</name>
    <dbReference type="NCBI Taxonomy" id="1121388"/>
    <lineage>
        <taxon>Bacteria</taxon>
        <taxon>Pseudomonadati</taxon>
        <taxon>Pseudomonadota</taxon>
        <taxon>Betaproteobacteria</taxon>
        <taxon>Burkholderiales</taxon>
        <taxon>Alcaligenaceae</taxon>
        <taxon>Derxia</taxon>
    </lineage>
</organism>
<dbReference type="AlphaFoldDB" id="A0A8B6XA71"/>